<keyword evidence="4" id="KW-0732">Signal</keyword>
<name>A0ABN8GIC9_9BACL</name>
<proteinExistence type="inferred from homology"/>
<evidence type="ECO:0000256" key="7">
    <source>
        <dbReference type="ARBA" id="ARBA00023288"/>
    </source>
</evidence>
<evidence type="ECO:0000259" key="9">
    <source>
        <dbReference type="Pfam" id="PF25198"/>
    </source>
</evidence>
<keyword evidence="7" id="KW-0449">Lipoprotein</keyword>
<dbReference type="PANTHER" id="PTHR35789:SF1">
    <property type="entry name" value="SPORE GERMINATION PROTEIN B3"/>
    <property type="match status" value="1"/>
</dbReference>
<evidence type="ECO:0000256" key="6">
    <source>
        <dbReference type="ARBA" id="ARBA00023139"/>
    </source>
</evidence>
<dbReference type="InterPro" id="IPR046953">
    <property type="entry name" value="Spore_GerAC-like_C"/>
</dbReference>
<feature type="domain" description="Spore germination protein N-terminal" evidence="9">
    <location>
        <begin position="25"/>
        <end position="188"/>
    </location>
</feature>
<evidence type="ECO:0000256" key="5">
    <source>
        <dbReference type="ARBA" id="ARBA00023136"/>
    </source>
</evidence>
<dbReference type="InterPro" id="IPR057336">
    <property type="entry name" value="GerAC_N"/>
</dbReference>
<evidence type="ECO:0008006" key="12">
    <source>
        <dbReference type="Google" id="ProtNLM"/>
    </source>
</evidence>
<dbReference type="Pfam" id="PF05504">
    <property type="entry name" value="Spore_GerAC"/>
    <property type="match status" value="1"/>
</dbReference>
<comment type="caution">
    <text evidence="10">The sequence shown here is derived from an EMBL/GenBank/DDBJ whole genome shotgun (WGS) entry which is preliminary data.</text>
</comment>
<accession>A0ABN8GIC9</accession>
<gene>
    <name evidence="10" type="ORF">PAECIP111891_03419</name>
</gene>
<dbReference type="RefSeq" id="WP_236288976.1">
    <property type="nucleotide sequence ID" value="NZ_CAKMMW010000009.1"/>
</dbReference>
<dbReference type="InterPro" id="IPR008844">
    <property type="entry name" value="Spore_GerAC-like"/>
</dbReference>
<keyword evidence="6" id="KW-0564">Palmitate</keyword>
<organism evidence="10 11">
    <name type="scientific">Paenibacillus allorhizoplanae</name>
    <dbReference type="NCBI Taxonomy" id="2905648"/>
    <lineage>
        <taxon>Bacteria</taxon>
        <taxon>Bacillati</taxon>
        <taxon>Bacillota</taxon>
        <taxon>Bacilli</taxon>
        <taxon>Bacillales</taxon>
        <taxon>Paenibacillaceae</taxon>
        <taxon>Paenibacillus</taxon>
    </lineage>
</organism>
<evidence type="ECO:0000313" key="11">
    <source>
        <dbReference type="Proteomes" id="UP000838821"/>
    </source>
</evidence>
<comment type="similarity">
    <text evidence="2">Belongs to the GerABKC lipoprotein family.</text>
</comment>
<evidence type="ECO:0000259" key="8">
    <source>
        <dbReference type="Pfam" id="PF05504"/>
    </source>
</evidence>
<feature type="domain" description="Spore germination GerAC-like C-terminal" evidence="8">
    <location>
        <begin position="198"/>
        <end position="371"/>
    </location>
</feature>
<dbReference type="InterPro" id="IPR038501">
    <property type="entry name" value="Spore_GerAC_C_sf"/>
</dbReference>
<dbReference type="Pfam" id="PF25198">
    <property type="entry name" value="Spore_GerAC_N"/>
    <property type="match status" value="1"/>
</dbReference>
<evidence type="ECO:0000256" key="1">
    <source>
        <dbReference type="ARBA" id="ARBA00004635"/>
    </source>
</evidence>
<evidence type="ECO:0000256" key="4">
    <source>
        <dbReference type="ARBA" id="ARBA00022729"/>
    </source>
</evidence>
<keyword evidence="3" id="KW-0309">Germination</keyword>
<evidence type="ECO:0000313" key="10">
    <source>
        <dbReference type="EMBL" id="CAH1209833.1"/>
    </source>
</evidence>
<keyword evidence="5" id="KW-0472">Membrane</keyword>
<evidence type="ECO:0000256" key="3">
    <source>
        <dbReference type="ARBA" id="ARBA00022544"/>
    </source>
</evidence>
<dbReference type="NCBIfam" id="TIGR02887">
    <property type="entry name" value="spore_ger_x_C"/>
    <property type="match status" value="1"/>
</dbReference>
<sequence length="374" mass="41604">MKRFNIIFFMLLVCILVSSLHLETNVLEKLGMVIAAGYDRGEGEKINATYVIHQIDPSSKSSVMTITSEGLTSKGARVAANRKSNKKVVSGQLRVAIYDYKLAQAGLLPLVDTLFRDASIASTVYMAVSKDRAEDLLMHKYTQFPDVGTFIVDDIDQNIMDEQMVSGTLHEFLSALYSTADPMVPLLQRKGDSIELKDVAVFSGDKLVGTVDPREAFFLKTIRDRFKAGSIELSLDSDQLGDIAKKVQDKTVRVVVENISSDSSKKLISQNPLKFQVNIKLKGMLTESSAQFDLGKASVIQALQKGMNEESEKQINSLLKKLTSLNSDPIGFGEIFRSRVYHSNLTSESWHEMYQSASYDVHVDMEIVRLGQIQ</sequence>
<keyword evidence="11" id="KW-1185">Reference proteome</keyword>
<reference evidence="10" key="1">
    <citation type="submission" date="2022-01" db="EMBL/GenBank/DDBJ databases">
        <authorList>
            <person name="Criscuolo A."/>
        </authorList>
    </citation>
    <scope>NUCLEOTIDE SEQUENCE</scope>
    <source>
        <strain evidence="10">CIP111891</strain>
    </source>
</reference>
<comment type="subcellular location">
    <subcellularLocation>
        <location evidence="1">Membrane</location>
        <topology evidence="1">Lipid-anchor</topology>
    </subcellularLocation>
</comment>
<dbReference type="Proteomes" id="UP000838821">
    <property type="component" value="Unassembled WGS sequence"/>
</dbReference>
<dbReference type="EMBL" id="CAKMMW010000009">
    <property type="protein sequence ID" value="CAH1209833.1"/>
    <property type="molecule type" value="Genomic_DNA"/>
</dbReference>
<dbReference type="Gene3D" id="3.30.300.210">
    <property type="entry name" value="Nutrient germinant receptor protein C, domain 3"/>
    <property type="match status" value="1"/>
</dbReference>
<dbReference type="PANTHER" id="PTHR35789">
    <property type="entry name" value="SPORE GERMINATION PROTEIN B3"/>
    <property type="match status" value="1"/>
</dbReference>
<evidence type="ECO:0000256" key="2">
    <source>
        <dbReference type="ARBA" id="ARBA00007886"/>
    </source>
</evidence>
<protein>
    <recommendedName>
        <fullName evidence="12">Ger(X)C family spore germination protein</fullName>
    </recommendedName>
</protein>